<protein>
    <submittedName>
        <fullName evidence="1">DUF429 domain-containing protein</fullName>
    </submittedName>
</protein>
<dbReference type="KEGG" id="nhy:JQS43_20645"/>
<reference evidence="1" key="1">
    <citation type="submission" date="2021-02" db="EMBL/GenBank/DDBJ databases">
        <title>Natrosporangium hydrolyticum gen. nov., sp. nov, a haloalkaliphilic actinobacterium from a soda solonchak soil.</title>
        <authorList>
            <person name="Sorokin D.Y."/>
            <person name="Khijniak T.V."/>
            <person name="Zakharycheva A.P."/>
            <person name="Boueva O.V."/>
            <person name="Ariskina E.V."/>
            <person name="Hahnke R.L."/>
            <person name="Bunk B."/>
            <person name="Sproer C."/>
            <person name="Schumann P."/>
            <person name="Evtushenko L.I."/>
            <person name="Kublanov I.V."/>
        </authorList>
    </citation>
    <scope>NUCLEOTIDE SEQUENCE</scope>
    <source>
        <strain evidence="1">DSM 106523</strain>
    </source>
</reference>
<dbReference type="AlphaFoldDB" id="A0A895YII1"/>
<proteinExistence type="predicted"/>
<accession>A0A895YII1</accession>
<gene>
    <name evidence="1" type="ORF">JQS43_20645</name>
</gene>
<evidence type="ECO:0000313" key="2">
    <source>
        <dbReference type="Proteomes" id="UP000662857"/>
    </source>
</evidence>
<dbReference type="RefSeq" id="WP_239676043.1">
    <property type="nucleotide sequence ID" value="NZ_CP070499.1"/>
</dbReference>
<dbReference type="EMBL" id="CP070499">
    <property type="protein sequence ID" value="QSB13930.1"/>
    <property type="molecule type" value="Genomic_DNA"/>
</dbReference>
<dbReference type="Proteomes" id="UP000662857">
    <property type="component" value="Chromosome"/>
</dbReference>
<evidence type="ECO:0000313" key="1">
    <source>
        <dbReference type="EMBL" id="QSB13930.1"/>
    </source>
</evidence>
<organism evidence="1 2">
    <name type="scientific">Natronosporangium hydrolyticum</name>
    <dbReference type="NCBI Taxonomy" id="2811111"/>
    <lineage>
        <taxon>Bacteria</taxon>
        <taxon>Bacillati</taxon>
        <taxon>Actinomycetota</taxon>
        <taxon>Actinomycetes</taxon>
        <taxon>Micromonosporales</taxon>
        <taxon>Micromonosporaceae</taxon>
        <taxon>Natronosporangium</taxon>
    </lineage>
</organism>
<sequence length="230" mass="23989">MSPSRVLGADACKTGWIGVVLHQGAATAHVSRTIATLVAEAEVAGQLAAIGIDIPIGLPDTGRREADMLARQRLGPRRSSVFMTPVRAALAAGSHAQAVQVNRERAGEGVSAQGYALRSKILEVDGWTRQAGRRVVEVHPEVSFASMAGGPLLDSKRTWAGAQYRQRLLAEAGIELPAELGEAGRQAAVDDVLDACAAAWTAARVAAGTATPLPDPPVTHSDGWPAAIWV</sequence>
<name>A0A895YII1_9ACTN</name>
<keyword evidence="2" id="KW-1185">Reference proteome</keyword>
<dbReference type="Pfam" id="PF04250">
    <property type="entry name" value="DUF429"/>
    <property type="match status" value="1"/>
</dbReference>
<dbReference type="InterPro" id="IPR007362">
    <property type="entry name" value="DUF429"/>
</dbReference>